<reference evidence="4" key="1">
    <citation type="submission" date="2017-02" db="UniProtKB">
        <authorList>
            <consortium name="WormBaseParasite"/>
        </authorList>
    </citation>
    <scope>IDENTIFICATION</scope>
</reference>
<dbReference type="AlphaFoldDB" id="A0A0R3QJR3"/>
<gene>
    <name evidence="2" type="ORF">BTMF_LOCUS5908</name>
</gene>
<dbReference type="EMBL" id="UZAG01015447">
    <property type="protein sequence ID" value="VDO20395.1"/>
    <property type="molecule type" value="Genomic_DNA"/>
</dbReference>
<feature type="transmembrane region" description="Helical" evidence="1">
    <location>
        <begin position="59"/>
        <end position="82"/>
    </location>
</feature>
<protein>
    <submittedName>
        <fullName evidence="2 4">Uncharacterized protein</fullName>
    </submittedName>
</protein>
<sequence>MRNTIHSHHFIFFWYHFLDICLFFHHFSARFAILLSVIFVTTTMFPTFVFLFFFRNFFLITFIHFIIFIFLFIIGFIVSRYLEI</sequence>
<feature type="transmembrane region" description="Helical" evidence="1">
    <location>
        <begin position="31"/>
        <end position="53"/>
    </location>
</feature>
<feature type="transmembrane region" description="Helical" evidence="1">
    <location>
        <begin position="6"/>
        <end position="24"/>
    </location>
</feature>
<evidence type="ECO:0000256" key="1">
    <source>
        <dbReference type="SAM" id="Phobius"/>
    </source>
</evidence>
<name>A0A0R3QJR3_9BILA</name>
<reference evidence="2 3" key="2">
    <citation type="submission" date="2018-11" db="EMBL/GenBank/DDBJ databases">
        <authorList>
            <consortium name="Pathogen Informatics"/>
        </authorList>
    </citation>
    <scope>NUCLEOTIDE SEQUENCE [LARGE SCALE GENOMIC DNA]</scope>
</reference>
<dbReference type="Proteomes" id="UP000280834">
    <property type="component" value="Unassembled WGS sequence"/>
</dbReference>
<keyword evidence="1" id="KW-1133">Transmembrane helix</keyword>
<keyword evidence="1" id="KW-0472">Membrane</keyword>
<dbReference type="WBParaSite" id="BTMF_0000779401-mRNA-1">
    <property type="protein sequence ID" value="BTMF_0000779401-mRNA-1"/>
    <property type="gene ID" value="BTMF_0000779401"/>
</dbReference>
<proteinExistence type="predicted"/>
<keyword evidence="1" id="KW-0812">Transmembrane</keyword>
<evidence type="ECO:0000313" key="3">
    <source>
        <dbReference type="Proteomes" id="UP000280834"/>
    </source>
</evidence>
<evidence type="ECO:0000313" key="2">
    <source>
        <dbReference type="EMBL" id="VDO20395.1"/>
    </source>
</evidence>
<keyword evidence="3" id="KW-1185">Reference proteome</keyword>
<accession>A0A0R3QJR3</accession>
<evidence type="ECO:0000313" key="4">
    <source>
        <dbReference type="WBParaSite" id="BTMF_0000779401-mRNA-1"/>
    </source>
</evidence>
<organism evidence="4">
    <name type="scientific">Brugia timori</name>
    <dbReference type="NCBI Taxonomy" id="42155"/>
    <lineage>
        <taxon>Eukaryota</taxon>
        <taxon>Metazoa</taxon>
        <taxon>Ecdysozoa</taxon>
        <taxon>Nematoda</taxon>
        <taxon>Chromadorea</taxon>
        <taxon>Rhabditida</taxon>
        <taxon>Spirurina</taxon>
        <taxon>Spiruromorpha</taxon>
        <taxon>Filarioidea</taxon>
        <taxon>Onchocercidae</taxon>
        <taxon>Brugia</taxon>
    </lineage>
</organism>